<evidence type="ECO:0000313" key="3">
    <source>
        <dbReference type="Proteomes" id="UP000054600"/>
    </source>
</evidence>
<keyword evidence="1" id="KW-1133">Transmembrane helix</keyword>
<dbReference type="EMBL" id="LNYW01000069">
    <property type="protein sequence ID" value="KTD57290.1"/>
    <property type="molecule type" value="Genomic_DNA"/>
</dbReference>
<proteinExistence type="predicted"/>
<accession>A0A0W0YK82</accession>
<name>A0A0W0YK82_9GAMM</name>
<evidence type="ECO:0000313" key="2">
    <source>
        <dbReference type="EMBL" id="KTD57290.1"/>
    </source>
</evidence>
<evidence type="ECO:0000256" key="1">
    <source>
        <dbReference type="SAM" id="Phobius"/>
    </source>
</evidence>
<dbReference type="RefSeq" id="WP_018577173.1">
    <property type="nucleotide sequence ID" value="NZ_KB892396.1"/>
</dbReference>
<feature type="transmembrane region" description="Helical" evidence="1">
    <location>
        <begin position="151"/>
        <end position="172"/>
    </location>
</feature>
<reference evidence="2 3" key="1">
    <citation type="submission" date="2015-11" db="EMBL/GenBank/DDBJ databases">
        <title>Genomic analysis of 38 Legionella species identifies large and diverse effector repertoires.</title>
        <authorList>
            <person name="Burstein D."/>
            <person name="Amaro F."/>
            <person name="Zusman T."/>
            <person name="Lifshitz Z."/>
            <person name="Cohen O."/>
            <person name="Gilbert J.A."/>
            <person name="Pupko T."/>
            <person name="Shuman H.A."/>
            <person name="Segal G."/>
        </authorList>
    </citation>
    <scope>NUCLEOTIDE SEQUENCE [LARGE SCALE GENOMIC DNA]</scope>
    <source>
        <strain evidence="2 3">ATCC 49655</strain>
    </source>
</reference>
<keyword evidence="3" id="KW-1185">Reference proteome</keyword>
<dbReference type="PATRIC" id="fig|1122169.6.peg.3077"/>
<gene>
    <name evidence="2" type="ORF">Lsha_2672</name>
</gene>
<dbReference type="CDD" id="cd21821">
    <property type="entry name" value="MavE"/>
    <property type="match status" value="1"/>
</dbReference>
<comment type="caution">
    <text evidence="2">The sequence shown here is derived from an EMBL/GenBank/DDBJ whole genome shotgun (WGS) entry which is preliminary data.</text>
</comment>
<organism evidence="2 3">
    <name type="scientific">Legionella shakespearei DSM 23087</name>
    <dbReference type="NCBI Taxonomy" id="1122169"/>
    <lineage>
        <taxon>Bacteria</taxon>
        <taxon>Pseudomonadati</taxon>
        <taxon>Pseudomonadota</taxon>
        <taxon>Gammaproteobacteria</taxon>
        <taxon>Legionellales</taxon>
        <taxon>Legionellaceae</taxon>
        <taxon>Legionella</taxon>
    </lineage>
</organism>
<dbReference type="AlphaFoldDB" id="A0A0W0YK82"/>
<keyword evidence="1" id="KW-0472">Membrane</keyword>
<dbReference type="STRING" id="1122169.Lsha_2672"/>
<protein>
    <submittedName>
        <fullName evidence="2">Uncharacterized protein</fullName>
    </submittedName>
</protein>
<keyword evidence="1" id="KW-0812">Transmembrane</keyword>
<dbReference type="Proteomes" id="UP000054600">
    <property type="component" value="Unassembled WGS sequence"/>
</dbReference>
<sequence>MTLFEKEFLLHCVNSMIALLSDEDELQKAVRAYMENRTKDLRFKHNSAIPLYETWTTEEALNFSAAVFESTARANIFFCTPESVNKVSTATKFWSLRYVPLLALDTNFEDRLESIKSNCFQVLDKIEQEVPDGIPFSQPQATGFSLQEHPYAFFSAVTAGVVIVAAATAAVLKS</sequence>
<dbReference type="eggNOG" id="ENOG5030QDH">
    <property type="taxonomic scope" value="Bacteria"/>
</dbReference>